<keyword evidence="8" id="KW-1015">Disulfide bond</keyword>
<evidence type="ECO:0000256" key="7">
    <source>
        <dbReference type="ARBA" id="ARBA00023136"/>
    </source>
</evidence>
<dbReference type="Pfam" id="PF00129">
    <property type="entry name" value="MHC_I"/>
    <property type="match status" value="1"/>
</dbReference>
<dbReference type="InterPro" id="IPR036179">
    <property type="entry name" value="Ig-like_dom_sf"/>
</dbReference>
<dbReference type="GO" id="GO:0002474">
    <property type="term" value="P:antigen processing and presentation of peptide antigen via MHC class I"/>
    <property type="evidence" value="ECO:0007669"/>
    <property type="project" value="UniProtKB-KW"/>
</dbReference>
<evidence type="ECO:0000313" key="14">
    <source>
        <dbReference type="Ensembl" id="ENSVKKP00000024633.1"/>
    </source>
</evidence>
<dbReference type="PRINTS" id="PR01638">
    <property type="entry name" value="MHCCLASSI"/>
</dbReference>
<keyword evidence="5" id="KW-0391">Immunity</keyword>
<dbReference type="PROSITE" id="PS50835">
    <property type="entry name" value="IG_LIKE"/>
    <property type="match status" value="1"/>
</dbReference>
<keyword evidence="6" id="KW-1133">Transmembrane helix</keyword>
<dbReference type="PANTHER" id="PTHR16675">
    <property type="entry name" value="MHC CLASS I-RELATED"/>
    <property type="match status" value="1"/>
</dbReference>
<dbReference type="SMART" id="SM00407">
    <property type="entry name" value="IGc1"/>
    <property type="match status" value="1"/>
</dbReference>
<evidence type="ECO:0000259" key="13">
    <source>
        <dbReference type="PROSITE" id="PS50835"/>
    </source>
</evidence>
<dbReference type="SUPFAM" id="SSF48726">
    <property type="entry name" value="Immunoglobulin"/>
    <property type="match status" value="1"/>
</dbReference>
<evidence type="ECO:0000256" key="12">
    <source>
        <dbReference type="SAM" id="SignalP"/>
    </source>
</evidence>
<organism evidence="14 15">
    <name type="scientific">Varanus komodoensis</name>
    <name type="common">Komodo dragon</name>
    <dbReference type="NCBI Taxonomy" id="61221"/>
    <lineage>
        <taxon>Eukaryota</taxon>
        <taxon>Metazoa</taxon>
        <taxon>Chordata</taxon>
        <taxon>Craniata</taxon>
        <taxon>Vertebrata</taxon>
        <taxon>Euteleostomi</taxon>
        <taxon>Lepidosauria</taxon>
        <taxon>Squamata</taxon>
        <taxon>Bifurcata</taxon>
        <taxon>Unidentata</taxon>
        <taxon>Episquamata</taxon>
        <taxon>Toxicofera</taxon>
        <taxon>Anguimorpha</taxon>
        <taxon>Paleoanguimorpha</taxon>
        <taxon>Varanoidea</taxon>
        <taxon>Varanidae</taxon>
        <taxon>Varanus</taxon>
    </lineage>
</organism>
<sequence>MALPRLWGAAVLLLVVPAPPLPSGARGESPRAPLPLRLPLPGRGRGRGAARVGAERPWALSERRPPYRAAARLRLAAGGACLEGAASSHSLRYFYTAVSEPGQGLPQFVQVGYVDDQPITHYDSSTRRKRPAVPWMGKVGEDDAQYWERGTRKLHSDEQAFRESLATLQGYHNQSGGLHTLQWMFGCELRSDGSKGGYMQFGYDGRDFLSLDKETLRWTAADATAQLTKRKWEKDPAIAQGFKVYLEETCIEWLQRYLEYGKETLQRTEPPTVRVTRHKSSTEDVETLVCRAHGFYPKEIEAAWTRAGESREQETFRSRVAPNPDGTYYISLYTDVEPEERGLYRCRVAHASLSQPLALAWEGPAGLRRDVVIIIIVVIVECHSVGSPKRRLPESSFTSRSRERPEGRPWVAAPCAGMASRCPPMLERNPQDSSGTPKSTSHHSAP</sequence>
<keyword evidence="4 12" id="KW-0732">Signal</keyword>
<dbReference type="GO" id="GO:0005615">
    <property type="term" value="C:extracellular space"/>
    <property type="evidence" value="ECO:0007669"/>
    <property type="project" value="TreeGrafter"/>
</dbReference>
<reference evidence="14" key="2">
    <citation type="submission" date="2025-09" db="UniProtKB">
        <authorList>
            <consortium name="Ensembl"/>
        </authorList>
    </citation>
    <scope>IDENTIFICATION</scope>
</reference>
<dbReference type="InterPro" id="IPR007110">
    <property type="entry name" value="Ig-like_dom"/>
</dbReference>
<comment type="subcellular location">
    <subcellularLocation>
        <location evidence="1">Membrane</location>
        <topology evidence="1">Single-pass type I membrane protein</topology>
    </subcellularLocation>
</comment>
<evidence type="ECO:0000256" key="3">
    <source>
        <dbReference type="ARBA" id="ARBA00022692"/>
    </source>
</evidence>
<dbReference type="PANTHER" id="PTHR16675:SF242">
    <property type="entry name" value="MAJOR HISTOCOMPATIBILITY COMPLEX CLASS I-RELATED GENE PROTEIN"/>
    <property type="match status" value="1"/>
</dbReference>
<evidence type="ECO:0000313" key="15">
    <source>
        <dbReference type="Proteomes" id="UP000694545"/>
    </source>
</evidence>
<dbReference type="PROSITE" id="PS00290">
    <property type="entry name" value="IG_MHC"/>
    <property type="match status" value="1"/>
</dbReference>
<dbReference type="Pfam" id="PF07654">
    <property type="entry name" value="C1-set"/>
    <property type="match status" value="1"/>
</dbReference>
<dbReference type="AlphaFoldDB" id="A0A8D2LNS5"/>
<feature type="domain" description="Ig-like" evidence="13">
    <location>
        <begin position="271"/>
        <end position="358"/>
    </location>
</feature>
<accession>A0A8D2LNS5</accession>
<keyword evidence="2" id="KW-0490">MHC I</keyword>
<keyword evidence="3" id="KW-0812">Transmembrane</keyword>
<dbReference type="Ensembl" id="ENSVKKT00000025233.1">
    <property type="protein sequence ID" value="ENSVKKP00000024633.1"/>
    <property type="gene ID" value="ENSVKKG00000015804.1"/>
</dbReference>
<proteinExistence type="inferred from homology"/>
<dbReference type="InterPro" id="IPR011162">
    <property type="entry name" value="MHC_I/II-like_Ag-recog"/>
</dbReference>
<dbReference type="Gene3D" id="3.30.500.10">
    <property type="entry name" value="MHC class I-like antigen recognition-like"/>
    <property type="match status" value="1"/>
</dbReference>
<reference evidence="14" key="1">
    <citation type="submission" date="2025-08" db="UniProtKB">
        <authorList>
            <consortium name="Ensembl"/>
        </authorList>
    </citation>
    <scope>IDENTIFICATION</scope>
</reference>
<evidence type="ECO:0000256" key="11">
    <source>
        <dbReference type="SAM" id="MobiDB-lite"/>
    </source>
</evidence>
<dbReference type="Gene3D" id="2.60.40.10">
    <property type="entry name" value="Immunoglobulins"/>
    <property type="match status" value="1"/>
</dbReference>
<dbReference type="SUPFAM" id="SSF54452">
    <property type="entry name" value="MHC antigen-recognition domain"/>
    <property type="match status" value="1"/>
</dbReference>
<dbReference type="InterPro" id="IPR011161">
    <property type="entry name" value="MHC_I-like_Ag-recog"/>
</dbReference>
<feature type="region of interest" description="Disordered" evidence="11">
    <location>
        <begin position="22"/>
        <end position="55"/>
    </location>
</feature>
<feature type="compositionally biased region" description="Polar residues" evidence="11">
    <location>
        <begin position="431"/>
        <end position="446"/>
    </location>
</feature>
<keyword evidence="15" id="KW-1185">Reference proteome</keyword>
<evidence type="ECO:0000256" key="2">
    <source>
        <dbReference type="ARBA" id="ARBA00022451"/>
    </source>
</evidence>
<evidence type="ECO:0000256" key="6">
    <source>
        <dbReference type="ARBA" id="ARBA00022989"/>
    </source>
</evidence>
<name>A0A8D2LNS5_VARKO</name>
<dbReference type="GO" id="GO:0009897">
    <property type="term" value="C:external side of plasma membrane"/>
    <property type="evidence" value="ECO:0007669"/>
    <property type="project" value="TreeGrafter"/>
</dbReference>
<feature type="region of interest" description="Disordered" evidence="11">
    <location>
        <begin position="388"/>
        <end position="446"/>
    </location>
</feature>
<evidence type="ECO:0000256" key="8">
    <source>
        <dbReference type="ARBA" id="ARBA00023157"/>
    </source>
</evidence>
<feature type="signal peptide" evidence="12">
    <location>
        <begin position="1"/>
        <end position="27"/>
    </location>
</feature>
<feature type="chain" id="PRO_5034216538" description="Ig-like domain-containing protein" evidence="12">
    <location>
        <begin position="28"/>
        <end position="446"/>
    </location>
</feature>
<dbReference type="GO" id="GO:0006955">
    <property type="term" value="P:immune response"/>
    <property type="evidence" value="ECO:0007669"/>
    <property type="project" value="TreeGrafter"/>
</dbReference>
<evidence type="ECO:0000256" key="1">
    <source>
        <dbReference type="ARBA" id="ARBA00004479"/>
    </source>
</evidence>
<dbReference type="GO" id="GO:0042612">
    <property type="term" value="C:MHC class I protein complex"/>
    <property type="evidence" value="ECO:0007669"/>
    <property type="project" value="UniProtKB-KW"/>
</dbReference>
<dbReference type="InterPro" id="IPR003597">
    <property type="entry name" value="Ig_C1-set"/>
</dbReference>
<dbReference type="FunFam" id="3.30.500.10:FF:000001">
    <property type="entry name" value="H-2 class I histocompatibility antigen, alpha chain"/>
    <property type="match status" value="1"/>
</dbReference>
<evidence type="ECO:0000256" key="9">
    <source>
        <dbReference type="ARBA" id="ARBA00023180"/>
    </source>
</evidence>
<dbReference type="InterPro" id="IPR050208">
    <property type="entry name" value="MHC_class-I_related"/>
</dbReference>
<dbReference type="InterPro" id="IPR037055">
    <property type="entry name" value="MHC_I-like_Ag-recog_sf"/>
</dbReference>
<dbReference type="Proteomes" id="UP000694545">
    <property type="component" value="Unplaced"/>
</dbReference>
<protein>
    <recommendedName>
        <fullName evidence="13">Ig-like domain-containing protein</fullName>
    </recommendedName>
</protein>
<dbReference type="InterPro" id="IPR003006">
    <property type="entry name" value="Ig/MHC_CS"/>
</dbReference>
<evidence type="ECO:0000256" key="10">
    <source>
        <dbReference type="RuleBase" id="RU004439"/>
    </source>
</evidence>
<comment type="similarity">
    <text evidence="10">Belongs to the MHC class I family.</text>
</comment>
<evidence type="ECO:0000256" key="4">
    <source>
        <dbReference type="ARBA" id="ARBA00022729"/>
    </source>
</evidence>
<dbReference type="FunFam" id="2.60.40.10:FF:000204">
    <property type="entry name" value="Major histocompatibility complex, class I-related protein"/>
    <property type="match status" value="1"/>
</dbReference>
<dbReference type="InterPro" id="IPR013783">
    <property type="entry name" value="Ig-like_fold"/>
</dbReference>
<dbReference type="InterPro" id="IPR001039">
    <property type="entry name" value="MHC_I_a_a1/a2"/>
</dbReference>
<keyword evidence="7" id="KW-0472">Membrane</keyword>
<evidence type="ECO:0000256" key="5">
    <source>
        <dbReference type="ARBA" id="ARBA00022859"/>
    </source>
</evidence>
<keyword evidence="9" id="KW-0325">Glycoprotein</keyword>